<dbReference type="EMBL" id="PYGK01000002">
    <property type="protein sequence ID" value="PSL34893.1"/>
    <property type="molecule type" value="Genomic_DNA"/>
</dbReference>
<evidence type="ECO:0000313" key="2">
    <source>
        <dbReference type="EMBL" id="PSL34893.1"/>
    </source>
</evidence>
<evidence type="ECO:0000313" key="3">
    <source>
        <dbReference type="Proteomes" id="UP000240978"/>
    </source>
</evidence>
<dbReference type="Pfam" id="PF14224">
    <property type="entry name" value="DUF4331"/>
    <property type="match status" value="1"/>
</dbReference>
<keyword evidence="1" id="KW-0732">Signal</keyword>
<comment type="caution">
    <text evidence="2">The sequence shown here is derived from an EMBL/GenBank/DDBJ whole genome shotgun (WGS) entry which is preliminary data.</text>
</comment>
<dbReference type="Proteomes" id="UP000240978">
    <property type="component" value="Unassembled WGS sequence"/>
</dbReference>
<evidence type="ECO:0000256" key="1">
    <source>
        <dbReference type="SAM" id="SignalP"/>
    </source>
</evidence>
<proteinExistence type="predicted"/>
<dbReference type="OrthoDB" id="9791748at2"/>
<protein>
    <submittedName>
        <fullName evidence="2">Uncharacterized protein DUF4331</fullName>
    </submittedName>
</protein>
<name>A0A2P8GLQ8_9BACT</name>
<dbReference type="PROSITE" id="PS51257">
    <property type="entry name" value="PROKAR_LIPOPROTEIN"/>
    <property type="match status" value="1"/>
</dbReference>
<organism evidence="2 3">
    <name type="scientific">Chitinophaga ginsengisoli</name>
    <dbReference type="NCBI Taxonomy" id="363837"/>
    <lineage>
        <taxon>Bacteria</taxon>
        <taxon>Pseudomonadati</taxon>
        <taxon>Bacteroidota</taxon>
        <taxon>Chitinophagia</taxon>
        <taxon>Chitinophagales</taxon>
        <taxon>Chitinophagaceae</taxon>
        <taxon>Chitinophaga</taxon>
    </lineage>
</organism>
<keyword evidence="3" id="KW-1185">Reference proteome</keyword>
<feature type="signal peptide" evidence="1">
    <location>
        <begin position="1"/>
        <end position="18"/>
    </location>
</feature>
<accession>A0A2P8GLQ8</accession>
<dbReference type="AlphaFoldDB" id="A0A2P8GLQ8"/>
<sequence>MKKCLYIIGFCTLTFTLAACSSSYDGNTNPSDPNTGAVFSVAGDQVGRPGIATVFVSTADKDNFNVTIPSVMAAAYQAKFETKLQAYNGGAFTTNLLGLNAAAFTGVLATDVLDVSTTKKTTYYDGTNVLTGRALADDVIDVSLILIFGGPTGTSNPALTSDHVDSNDKAFLASFPYEAAPW</sequence>
<feature type="chain" id="PRO_5015169207" evidence="1">
    <location>
        <begin position="19"/>
        <end position="182"/>
    </location>
</feature>
<dbReference type="RefSeq" id="WP_106601150.1">
    <property type="nucleotide sequence ID" value="NZ_PYGK01000002.1"/>
</dbReference>
<dbReference type="InterPro" id="IPR025566">
    <property type="entry name" value="DUF4331"/>
</dbReference>
<gene>
    <name evidence="2" type="ORF">CLV42_102467</name>
</gene>
<reference evidence="2 3" key="1">
    <citation type="submission" date="2018-03" db="EMBL/GenBank/DDBJ databases">
        <title>Genomic Encyclopedia of Archaeal and Bacterial Type Strains, Phase II (KMG-II): from individual species to whole genera.</title>
        <authorList>
            <person name="Goeker M."/>
        </authorList>
    </citation>
    <scope>NUCLEOTIDE SEQUENCE [LARGE SCALE GENOMIC DNA]</scope>
    <source>
        <strain evidence="2 3">DSM 18107</strain>
    </source>
</reference>